<evidence type="ECO:0000313" key="11">
    <source>
        <dbReference type="EMBL" id="MEM0575916.1"/>
    </source>
</evidence>
<dbReference type="PANTHER" id="PTHR21016:SF7">
    <property type="entry name" value="TM2 DOMAIN-CONTAINING PROTEIN 3"/>
    <property type="match status" value="1"/>
</dbReference>
<dbReference type="EMBL" id="JBCGDP010000004">
    <property type="protein sequence ID" value="MEM0575916.1"/>
    <property type="molecule type" value="Genomic_DNA"/>
</dbReference>
<dbReference type="PANTHER" id="PTHR21016">
    <property type="entry name" value="BETA-AMYLOID BINDING PROTEIN-RELATED"/>
    <property type="match status" value="1"/>
</dbReference>
<evidence type="ECO:0000256" key="9">
    <source>
        <dbReference type="SAM" id="SignalP"/>
    </source>
</evidence>
<evidence type="ECO:0000256" key="1">
    <source>
        <dbReference type="ARBA" id="ARBA00004141"/>
    </source>
</evidence>
<evidence type="ECO:0000256" key="8">
    <source>
        <dbReference type="SAM" id="Phobius"/>
    </source>
</evidence>
<name>A0ABU9NNH7_9FLAO</name>
<sequence length="124" mass="13345">MKLKFLLSMIALLFITSFSTYASFPVEQATKNGTTQSTITKSTNDDDELSSPAAAASGKSQVTALILAILIGGIGIHRFYLGYTWQGIVQLLTLGGCGIWSLIDLIRIITGDLQPKNGNYTETL</sequence>
<feature type="region of interest" description="Disordered" evidence="7">
    <location>
        <begin position="34"/>
        <end position="57"/>
    </location>
</feature>
<reference evidence="11 12" key="1">
    <citation type="submission" date="2024-03" db="EMBL/GenBank/DDBJ databases">
        <title>Two novel species of the genus Flavobacterium exhibiting potentially degradation of complex polysaccharides.</title>
        <authorList>
            <person name="Lian X."/>
        </authorList>
    </citation>
    <scope>NUCLEOTIDE SEQUENCE [LARGE SCALE GENOMIC DNA]</scope>
    <source>
        <strain evidence="11 12">N6</strain>
    </source>
</reference>
<feature type="transmembrane region" description="Helical" evidence="8">
    <location>
        <begin position="62"/>
        <end position="81"/>
    </location>
</feature>
<evidence type="ECO:0000256" key="7">
    <source>
        <dbReference type="SAM" id="MobiDB-lite"/>
    </source>
</evidence>
<dbReference type="InterPro" id="IPR007829">
    <property type="entry name" value="TM2"/>
</dbReference>
<keyword evidence="2 8" id="KW-0812">Transmembrane</keyword>
<keyword evidence="12" id="KW-1185">Reference proteome</keyword>
<organism evidence="11 12">
    <name type="scientific">Flavobacterium polysaccharolyticum</name>
    <dbReference type="NCBI Taxonomy" id="3133148"/>
    <lineage>
        <taxon>Bacteria</taxon>
        <taxon>Pseudomonadati</taxon>
        <taxon>Bacteroidota</taxon>
        <taxon>Flavobacteriia</taxon>
        <taxon>Flavobacteriales</taxon>
        <taxon>Flavobacteriaceae</taxon>
        <taxon>Flavobacterium</taxon>
    </lineage>
</organism>
<accession>A0ABU9NNH7</accession>
<comment type="subcellular location">
    <subcellularLocation>
        <location evidence="1">Membrane</location>
        <topology evidence="1">Multi-pass membrane protein</topology>
    </subcellularLocation>
</comment>
<evidence type="ECO:0000313" key="12">
    <source>
        <dbReference type="Proteomes" id="UP001468798"/>
    </source>
</evidence>
<gene>
    <name evidence="11" type="ORF">WFZ86_05350</name>
</gene>
<keyword evidence="3 9" id="KW-0732">Signal</keyword>
<dbReference type="RefSeq" id="WP_315174961.1">
    <property type="nucleotide sequence ID" value="NZ_JBCGDP010000004.1"/>
</dbReference>
<evidence type="ECO:0000256" key="4">
    <source>
        <dbReference type="ARBA" id="ARBA00022989"/>
    </source>
</evidence>
<keyword evidence="5 8" id="KW-0472">Membrane</keyword>
<keyword evidence="6" id="KW-0325">Glycoprotein</keyword>
<dbReference type="Pfam" id="PF05154">
    <property type="entry name" value="TM2"/>
    <property type="match status" value="1"/>
</dbReference>
<evidence type="ECO:0000256" key="3">
    <source>
        <dbReference type="ARBA" id="ARBA00022729"/>
    </source>
</evidence>
<evidence type="ECO:0000259" key="10">
    <source>
        <dbReference type="Pfam" id="PF05154"/>
    </source>
</evidence>
<protein>
    <submittedName>
        <fullName evidence="11">TM2 domain-containing protein</fullName>
    </submittedName>
</protein>
<evidence type="ECO:0000256" key="6">
    <source>
        <dbReference type="ARBA" id="ARBA00023180"/>
    </source>
</evidence>
<dbReference type="Proteomes" id="UP001468798">
    <property type="component" value="Unassembled WGS sequence"/>
</dbReference>
<dbReference type="InterPro" id="IPR050932">
    <property type="entry name" value="TM2D1-3-like"/>
</dbReference>
<evidence type="ECO:0000256" key="2">
    <source>
        <dbReference type="ARBA" id="ARBA00022692"/>
    </source>
</evidence>
<feature type="transmembrane region" description="Helical" evidence="8">
    <location>
        <begin position="88"/>
        <end position="109"/>
    </location>
</feature>
<feature type="chain" id="PRO_5045688263" evidence="9">
    <location>
        <begin position="23"/>
        <end position="124"/>
    </location>
</feature>
<feature type="domain" description="TM2" evidence="10">
    <location>
        <begin position="58"/>
        <end position="106"/>
    </location>
</feature>
<proteinExistence type="predicted"/>
<keyword evidence="4 8" id="KW-1133">Transmembrane helix</keyword>
<feature type="signal peptide" evidence="9">
    <location>
        <begin position="1"/>
        <end position="22"/>
    </location>
</feature>
<evidence type="ECO:0000256" key="5">
    <source>
        <dbReference type="ARBA" id="ARBA00023136"/>
    </source>
</evidence>
<comment type="caution">
    <text evidence="11">The sequence shown here is derived from an EMBL/GenBank/DDBJ whole genome shotgun (WGS) entry which is preliminary data.</text>
</comment>